<dbReference type="PANTHER" id="PTHR30344">
    <property type="entry name" value="6-PHOSPHOGLUCONOLACTONASE-RELATED"/>
    <property type="match status" value="1"/>
</dbReference>
<feature type="region of interest" description="Disordered" evidence="2">
    <location>
        <begin position="184"/>
        <end position="212"/>
    </location>
</feature>
<comment type="similarity">
    <text evidence="1">Belongs to the cycloisomerase 2 family.</text>
</comment>
<dbReference type="PANTHER" id="PTHR30344:SF1">
    <property type="entry name" value="6-PHOSPHOGLUCONOLACTONASE"/>
    <property type="match status" value="1"/>
</dbReference>
<dbReference type="InterPro" id="IPR050282">
    <property type="entry name" value="Cycloisomerase_2"/>
</dbReference>
<evidence type="ECO:0000256" key="1">
    <source>
        <dbReference type="ARBA" id="ARBA00005564"/>
    </source>
</evidence>
<keyword evidence="4" id="KW-1185">Reference proteome</keyword>
<dbReference type="SUPFAM" id="SSF51004">
    <property type="entry name" value="C-terminal (heme d1) domain of cytochrome cd1-nitrite reductase"/>
    <property type="match status" value="1"/>
</dbReference>
<organism evidence="3 4">
    <name type="scientific">Isoptericola cucumis</name>
    <dbReference type="NCBI Taxonomy" id="1776856"/>
    <lineage>
        <taxon>Bacteria</taxon>
        <taxon>Bacillati</taxon>
        <taxon>Actinomycetota</taxon>
        <taxon>Actinomycetes</taxon>
        <taxon>Micrococcales</taxon>
        <taxon>Promicromonosporaceae</taxon>
        <taxon>Isoptericola</taxon>
    </lineage>
</organism>
<evidence type="ECO:0008006" key="5">
    <source>
        <dbReference type="Google" id="ProtNLM"/>
    </source>
</evidence>
<dbReference type="Pfam" id="PF10282">
    <property type="entry name" value="Lactonase"/>
    <property type="match status" value="1"/>
</dbReference>
<dbReference type="EMBL" id="BMDG01000002">
    <property type="protein sequence ID" value="GGI05513.1"/>
    <property type="molecule type" value="Genomic_DNA"/>
</dbReference>
<dbReference type="InterPro" id="IPR015943">
    <property type="entry name" value="WD40/YVTN_repeat-like_dom_sf"/>
</dbReference>
<dbReference type="InterPro" id="IPR019405">
    <property type="entry name" value="Lactonase_7-beta_prop"/>
</dbReference>
<dbReference type="RefSeq" id="WP_188522223.1">
    <property type="nucleotide sequence ID" value="NZ_BMDG01000002.1"/>
</dbReference>
<name>A0ABQ2B3S0_9MICO</name>
<comment type="caution">
    <text evidence="3">The sequence shown here is derived from an EMBL/GenBank/DDBJ whole genome shotgun (WGS) entry which is preliminary data.</text>
</comment>
<reference evidence="4" key="1">
    <citation type="journal article" date="2019" name="Int. J. Syst. Evol. Microbiol.">
        <title>The Global Catalogue of Microorganisms (GCM) 10K type strain sequencing project: providing services to taxonomists for standard genome sequencing and annotation.</title>
        <authorList>
            <consortium name="The Broad Institute Genomics Platform"/>
            <consortium name="The Broad Institute Genome Sequencing Center for Infectious Disease"/>
            <person name="Wu L."/>
            <person name="Ma J."/>
        </authorList>
    </citation>
    <scope>NUCLEOTIDE SEQUENCE [LARGE SCALE GENOMIC DNA]</scope>
    <source>
        <strain evidence="4">CCM 8653</strain>
    </source>
</reference>
<sequence length="380" mass="37451">MTDATSRPLWIGTYPRPGTAPGSGEGVHRVDVDPADGTVRAERLVATVPSPAFLALHPTGRTLYAVSETPAGTLSAFRLDGPEGDAAPVVSGAVASGGDDPCHVLALPDAVWVANYGDGVAAALPADPGSGDLGAEAVTTFPGAGSGPVAARQGGPHAHFVAAAGDDVVVSDLGADVLRRYPASPAPGGSVDGGADESPGDVAATLPPGTGPRHLVTLPDGSLVVVGELDARVHVLTPDGDGWAPSSAAPVSAGAAAGTDFASHVTLSADGMRLHVGVRGSDVLAVHRVRYPAGSSGAPTLEHLADVPLGEGAWPRHHAVVSTPAGTGGAAGATPATELVVVALQGTSELATVRVDTTTGRGEVVSRYGLPTPPACVLEA</sequence>
<accession>A0ABQ2B3S0</accession>
<protein>
    <recommendedName>
        <fullName evidence="5">6-phosphogluconolactonase (Cycloisomerase 2 family)</fullName>
    </recommendedName>
</protein>
<feature type="region of interest" description="Disordered" evidence="2">
    <location>
        <begin position="1"/>
        <end position="29"/>
    </location>
</feature>
<evidence type="ECO:0000256" key="2">
    <source>
        <dbReference type="SAM" id="MobiDB-lite"/>
    </source>
</evidence>
<dbReference type="Proteomes" id="UP000632535">
    <property type="component" value="Unassembled WGS sequence"/>
</dbReference>
<dbReference type="InterPro" id="IPR011048">
    <property type="entry name" value="Haem_d1_sf"/>
</dbReference>
<evidence type="ECO:0000313" key="4">
    <source>
        <dbReference type="Proteomes" id="UP000632535"/>
    </source>
</evidence>
<evidence type="ECO:0000313" key="3">
    <source>
        <dbReference type="EMBL" id="GGI05513.1"/>
    </source>
</evidence>
<dbReference type="Gene3D" id="2.130.10.10">
    <property type="entry name" value="YVTN repeat-like/Quinoprotein amine dehydrogenase"/>
    <property type="match status" value="1"/>
</dbReference>
<gene>
    <name evidence="3" type="ORF">GCM10007368_06530</name>
</gene>
<proteinExistence type="inferred from homology"/>